<keyword evidence="3" id="KW-1185">Reference proteome</keyword>
<reference evidence="2 3" key="1">
    <citation type="submission" date="2016-03" db="EMBL/GenBank/DDBJ databases">
        <authorList>
            <person name="Ploux O."/>
        </authorList>
    </citation>
    <scope>NUCLEOTIDE SEQUENCE [LARGE SCALE GENOMIC DNA]</scope>
    <source>
        <strain evidence="2 3">R0</strain>
    </source>
</reference>
<evidence type="ECO:0000313" key="2">
    <source>
        <dbReference type="EMBL" id="KYG63665.1"/>
    </source>
</evidence>
<protein>
    <submittedName>
        <fullName evidence="2">Uncharacterized protein</fullName>
    </submittedName>
</protein>
<keyword evidence="1" id="KW-0732">Signal</keyword>
<dbReference type="EMBL" id="LUKE01000003">
    <property type="protein sequence ID" value="KYG63665.1"/>
    <property type="molecule type" value="Genomic_DNA"/>
</dbReference>
<dbReference type="RefSeq" id="WP_061835559.1">
    <property type="nucleotide sequence ID" value="NZ_LUKE01000003.1"/>
</dbReference>
<proteinExistence type="predicted"/>
<gene>
    <name evidence="2" type="ORF">AZI86_12610</name>
</gene>
<dbReference type="AlphaFoldDB" id="A0A150WJB1"/>
<organism evidence="2 3">
    <name type="scientific">Bdellovibrio bacteriovorus</name>
    <dbReference type="NCBI Taxonomy" id="959"/>
    <lineage>
        <taxon>Bacteria</taxon>
        <taxon>Pseudomonadati</taxon>
        <taxon>Bdellovibrionota</taxon>
        <taxon>Bdellovibrionia</taxon>
        <taxon>Bdellovibrionales</taxon>
        <taxon>Pseudobdellovibrionaceae</taxon>
        <taxon>Bdellovibrio</taxon>
    </lineage>
</organism>
<dbReference type="Proteomes" id="UP000075320">
    <property type="component" value="Unassembled WGS sequence"/>
</dbReference>
<dbReference type="OrthoDB" id="343721at2"/>
<feature type="signal peptide" evidence="1">
    <location>
        <begin position="1"/>
        <end position="20"/>
    </location>
</feature>
<accession>A0A150WJB1</accession>
<evidence type="ECO:0000313" key="3">
    <source>
        <dbReference type="Proteomes" id="UP000075320"/>
    </source>
</evidence>
<name>A0A150WJB1_BDEBC</name>
<sequence length="140" mass="15641">MKLFSLACFLILNTATFAWAHGEDKPGPHGGHVQMPGGFHTELMLDEKQDAHIFLLDMEFKNPTVKDSKIEMKAVAGKKEVPFTCSVMGGNHFHCVASQKYSKKAELRIKATRENAVGNEVTYKLPLKEFKENKDAHSGH</sequence>
<evidence type="ECO:0000256" key="1">
    <source>
        <dbReference type="SAM" id="SignalP"/>
    </source>
</evidence>
<comment type="caution">
    <text evidence="2">The sequence shown here is derived from an EMBL/GenBank/DDBJ whole genome shotgun (WGS) entry which is preliminary data.</text>
</comment>
<feature type="chain" id="PRO_5007572998" evidence="1">
    <location>
        <begin position="21"/>
        <end position="140"/>
    </location>
</feature>